<evidence type="ECO:0000313" key="6">
    <source>
        <dbReference type="EMBL" id="SFR58000.1"/>
    </source>
</evidence>
<dbReference type="Pfam" id="PF03060">
    <property type="entry name" value="NMO"/>
    <property type="match status" value="1"/>
</dbReference>
<evidence type="ECO:0000313" key="7">
    <source>
        <dbReference type="Proteomes" id="UP000199659"/>
    </source>
</evidence>
<dbReference type="OrthoDB" id="9778912at2"/>
<dbReference type="InterPro" id="IPR004136">
    <property type="entry name" value="NMO"/>
</dbReference>
<keyword evidence="4" id="KW-0288">FMN</keyword>
<comment type="function">
    <text evidence="1">Nitronate monooxygenase that uses molecular oxygen to catalyze the oxidative denitrification of alkyl nitronates. Acts on propionate 3-nitronate (P3N), the presumed physiological substrate. Probably functions in the detoxification of P3N, a metabolic poison produced by plants and fungi as a defense mechanism.</text>
</comment>
<dbReference type="EMBL" id="FOYZ01000001">
    <property type="protein sequence ID" value="SFR58000.1"/>
    <property type="molecule type" value="Genomic_DNA"/>
</dbReference>
<evidence type="ECO:0000256" key="4">
    <source>
        <dbReference type="ARBA" id="ARBA00022643"/>
    </source>
</evidence>
<dbReference type="CDD" id="cd04730">
    <property type="entry name" value="NPD_like"/>
    <property type="match status" value="1"/>
</dbReference>
<keyword evidence="5" id="KW-0560">Oxidoreductase</keyword>
<keyword evidence="7" id="KW-1185">Reference proteome</keyword>
<dbReference type="Proteomes" id="UP000199659">
    <property type="component" value="Unassembled WGS sequence"/>
</dbReference>
<gene>
    <name evidence="6" type="ORF">SAMN05661086_00298</name>
</gene>
<evidence type="ECO:0000256" key="3">
    <source>
        <dbReference type="ARBA" id="ARBA00022630"/>
    </source>
</evidence>
<dbReference type="InterPro" id="IPR013785">
    <property type="entry name" value="Aldolase_TIM"/>
</dbReference>
<evidence type="ECO:0000256" key="5">
    <source>
        <dbReference type="ARBA" id="ARBA00023002"/>
    </source>
</evidence>
<dbReference type="RefSeq" id="WP_092558918.1">
    <property type="nucleotide sequence ID" value="NZ_FOYZ01000001.1"/>
</dbReference>
<keyword evidence="3" id="KW-0285">Flavoprotein</keyword>
<dbReference type="AlphaFoldDB" id="A0A1I6HUV6"/>
<dbReference type="GO" id="GO:0018580">
    <property type="term" value="F:nitronate monooxygenase activity"/>
    <property type="evidence" value="ECO:0007669"/>
    <property type="project" value="InterPro"/>
</dbReference>
<name>A0A1I6HUV6_9FIRM</name>
<reference evidence="6 7" key="1">
    <citation type="submission" date="2016-10" db="EMBL/GenBank/DDBJ databases">
        <authorList>
            <person name="de Groot N.N."/>
        </authorList>
    </citation>
    <scope>NUCLEOTIDE SEQUENCE [LARGE SCALE GENOMIC DNA]</scope>
    <source>
        <strain evidence="6 7">743A</strain>
    </source>
</reference>
<dbReference type="STRING" id="37658.SAMN05661086_00298"/>
<dbReference type="PANTHER" id="PTHR32332">
    <property type="entry name" value="2-NITROPROPANE DIOXYGENASE"/>
    <property type="match status" value="1"/>
</dbReference>
<evidence type="ECO:0000256" key="2">
    <source>
        <dbReference type="ARBA" id="ARBA00013457"/>
    </source>
</evidence>
<proteinExistence type="predicted"/>
<sequence length="371" mass="40463">MILEPLVIGDLKVRIPIIQGGMGVGVSRYRLAGTVAKEGGIGIISTAQIGYDEPEFESEPIETNLSAIKKHLRMAKEIAEGGVVGVNIMVATQQYKRYVEAAVEGGADVIISGAGLPVELPAYVKGTNTKIAPIVSSVRAANVILSLWDKKYKRTADFIVIEGPKAGGHLGFTVEQLANIEQTNYDEEIVNIIKAVSVFEEKYQVSIPVIVAGGVFTHEDIVHCMELGAKGVQIATRFVVTEECDASDAYKQAYINAKKEDIVIVMSPVGMPGRAIKNTFLERIKKEREPITKCFNCIVPCKPKETPYCITKALTNAVVGDLDNGLIFCGEDVYRLNKMTTVHELMDELAAPNGMIFSQRFINRKVLEGMV</sequence>
<dbReference type="PANTHER" id="PTHR32332:SF18">
    <property type="entry name" value="2-NITROPROPANE DIOXYGENASE"/>
    <property type="match status" value="1"/>
</dbReference>
<protein>
    <recommendedName>
        <fullName evidence="2">Probable nitronate monooxygenase</fullName>
    </recommendedName>
</protein>
<keyword evidence="6" id="KW-0223">Dioxygenase</keyword>
<evidence type="ECO:0000256" key="1">
    <source>
        <dbReference type="ARBA" id="ARBA00003535"/>
    </source>
</evidence>
<dbReference type="GO" id="GO:0051213">
    <property type="term" value="F:dioxygenase activity"/>
    <property type="evidence" value="ECO:0007669"/>
    <property type="project" value="UniProtKB-KW"/>
</dbReference>
<dbReference type="SUPFAM" id="SSF51412">
    <property type="entry name" value="Inosine monophosphate dehydrogenase (IMPDH)"/>
    <property type="match status" value="1"/>
</dbReference>
<accession>A0A1I6HUV6</accession>
<dbReference type="Gene3D" id="3.20.20.70">
    <property type="entry name" value="Aldolase class I"/>
    <property type="match status" value="1"/>
</dbReference>
<organism evidence="6 7">
    <name type="scientific">Anaeromicropila populeti</name>
    <dbReference type="NCBI Taxonomy" id="37658"/>
    <lineage>
        <taxon>Bacteria</taxon>
        <taxon>Bacillati</taxon>
        <taxon>Bacillota</taxon>
        <taxon>Clostridia</taxon>
        <taxon>Lachnospirales</taxon>
        <taxon>Lachnospiraceae</taxon>
        <taxon>Anaeromicropila</taxon>
    </lineage>
</organism>